<keyword evidence="5" id="KW-1185">Reference proteome</keyword>
<dbReference type="PANTHER" id="PTHR43584">
    <property type="entry name" value="NUCLEOTIDYL TRANSFERASE"/>
    <property type="match status" value="1"/>
</dbReference>
<dbReference type="PANTHER" id="PTHR43584:SF8">
    <property type="entry name" value="N-ACETYLMURAMATE ALPHA-1-PHOSPHATE URIDYLYLTRANSFERASE"/>
    <property type="match status" value="1"/>
</dbReference>
<sequence length="255" mass="27436">MLTIVIPMAGRGSRFADAGYELPKPLIPIHGVPMIEVVVRNLAPSEPARFVFLCQAEHLRTFAFEADLRQAAPGCEIVPVDGITEGAACTVLLAEEVIDPDDVLVIANSDQWVDRTMDVHLAALRRDDLDGLIMTMTADDPKWSFVRLGDDGRVTEVVEKVVISDEATVGIYTFARGGDFVRAAKAMIAADERVNGEFYVAPVYNQLIAAGARIGIDNVGSVGDGMYGLGIPADYEQFVSLPISRRAAGAEQVSS</sequence>
<feature type="domain" description="Nucleotidyl transferase" evidence="3">
    <location>
        <begin position="8"/>
        <end position="177"/>
    </location>
</feature>
<dbReference type="Proteomes" id="UP001149140">
    <property type="component" value="Unassembled WGS sequence"/>
</dbReference>
<evidence type="ECO:0000256" key="1">
    <source>
        <dbReference type="ARBA" id="ARBA00022679"/>
    </source>
</evidence>
<dbReference type="Gene3D" id="3.90.550.10">
    <property type="entry name" value="Spore Coat Polysaccharide Biosynthesis Protein SpsA, Chain A"/>
    <property type="match status" value="1"/>
</dbReference>
<evidence type="ECO:0000313" key="5">
    <source>
        <dbReference type="Proteomes" id="UP001149140"/>
    </source>
</evidence>
<dbReference type="Pfam" id="PF00483">
    <property type="entry name" value="NTP_transferase"/>
    <property type="match status" value="1"/>
</dbReference>
<comment type="caution">
    <text evidence="4">The sequence shown here is derived from an EMBL/GenBank/DDBJ whole genome shotgun (WGS) entry which is preliminary data.</text>
</comment>
<evidence type="ECO:0000313" key="4">
    <source>
        <dbReference type="EMBL" id="MDA0161929.1"/>
    </source>
</evidence>
<dbReference type="InterPro" id="IPR005835">
    <property type="entry name" value="NTP_transferase_dom"/>
</dbReference>
<dbReference type="GO" id="GO:0016779">
    <property type="term" value="F:nucleotidyltransferase activity"/>
    <property type="evidence" value="ECO:0007669"/>
    <property type="project" value="UniProtKB-KW"/>
</dbReference>
<dbReference type="InterPro" id="IPR016873">
    <property type="entry name" value="Caps_polysacc_synth_BcbE_prd"/>
</dbReference>
<proteinExistence type="predicted"/>
<evidence type="ECO:0000259" key="3">
    <source>
        <dbReference type="Pfam" id="PF00483"/>
    </source>
</evidence>
<dbReference type="CDD" id="cd04183">
    <property type="entry name" value="GT2_BcE_like"/>
    <property type="match status" value="1"/>
</dbReference>
<name>A0A9X3MSP7_9ACTN</name>
<keyword evidence="1" id="KW-0808">Transferase</keyword>
<evidence type="ECO:0000256" key="2">
    <source>
        <dbReference type="ARBA" id="ARBA00022695"/>
    </source>
</evidence>
<accession>A0A9X3MSP7</accession>
<dbReference type="PIRSF" id="PIRSF028162">
    <property type="entry name" value="BcbE_prd"/>
    <property type="match status" value="1"/>
</dbReference>
<dbReference type="InterPro" id="IPR050065">
    <property type="entry name" value="GlmU-like"/>
</dbReference>
<protein>
    <submittedName>
        <fullName evidence="4">Glycosyltransferase family 2 protein</fullName>
    </submittedName>
</protein>
<organism evidence="4 5">
    <name type="scientific">Solirubrobacter ginsenosidimutans</name>
    <dbReference type="NCBI Taxonomy" id="490573"/>
    <lineage>
        <taxon>Bacteria</taxon>
        <taxon>Bacillati</taxon>
        <taxon>Actinomycetota</taxon>
        <taxon>Thermoleophilia</taxon>
        <taxon>Solirubrobacterales</taxon>
        <taxon>Solirubrobacteraceae</taxon>
        <taxon>Solirubrobacter</taxon>
    </lineage>
</organism>
<dbReference type="InterPro" id="IPR029044">
    <property type="entry name" value="Nucleotide-diphossugar_trans"/>
</dbReference>
<dbReference type="AlphaFoldDB" id="A0A9X3MSP7"/>
<keyword evidence="2" id="KW-0548">Nucleotidyltransferase</keyword>
<reference evidence="4" key="1">
    <citation type="submission" date="2022-10" db="EMBL/GenBank/DDBJ databases">
        <title>The WGS of Solirubrobacter ginsenosidimutans DSM 21036.</title>
        <authorList>
            <person name="Jiang Z."/>
        </authorList>
    </citation>
    <scope>NUCLEOTIDE SEQUENCE</scope>
    <source>
        <strain evidence="4">DSM 21036</strain>
    </source>
</reference>
<dbReference type="SUPFAM" id="SSF53448">
    <property type="entry name" value="Nucleotide-diphospho-sugar transferases"/>
    <property type="match status" value="1"/>
</dbReference>
<dbReference type="EMBL" id="JAPDOD010000015">
    <property type="protein sequence ID" value="MDA0161929.1"/>
    <property type="molecule type" value="Genomic_DNA"/>
</dbReference>
<gene>
    <name evidence="4" type="ORF">OM076_16765</name>
</gene>
<dbReference type="RefSeq" id="WP_270041162.1">
    <property type="nucleotide sequence ID" value="NZ_JAPDOD010000015.1"/>
</dbReference>